<accession>A0A152AA58</accession>
<sequence>MSKRIATPSRKPHQNNDDNPFDLIYHKKLAEWPKFFKLASYKSNYSISTEDILEFNQFIDGEFMNFIDHDTSISNECKKMIFQKALRETASDYLFISRWFHWIDDYFKDPNDPVKLIRLQCIASFTQITNSLYMNGFILKMLQSDDLNVIQALFWHPVDIKGNINQDLLPLDLICKTLQKVNQNRTIQGFLNIRKNIIKLGQLVIKRSYLTKNFYTKFNRDDFEDFQLNPNMILPKKLTLEFVRSAIQIVRSDDNMEEEALEEIESLILLLCYKTFQNLEIEDIMKLKDDYIQMLPCIFKYMRPIERIRYHWSGGRRAKIVEEATKCVNDLFYLKKYYGSDLIEKESFNIYLELIKKPVESDIQLHSIIGLWWCVIDSKLVYDHLDSIYEILIQTNHLKNSTVLKLLTKLIGGYSGLTLNQFTTLYTFLSKEKSLLGHTTKTLNYQNISSLFVVVLSKYPEWTLKKLTFILNKINISNPNAVTLINKFLCAPEFHEIFISSKDFKKFHERIMEISKMSLEHGTYLLEYLMKHETYASLAKMSKSISSCINSNKKWMVRDDHFFQTLLVYYKKLIDLAPQAKHKKDDTFSIFEKIIRAFVKTLQEQTQEISLDIIYSYEMNEKESAYLFKQINEILKSPSTVITIFKYFIDLGEHGQNQVLDFLKKVGFSDSFRTCFDNLVILDGLKSYINIDQQIKLYLQALYSCRDINLIRNFYRSQEILKHIASILGSLTDLWEFYPTLTDNFIDCYFPIENENPEKMNIFAFFCQMLTTLHEKVFKSVPKDSANLIAVHEHLVKSIFTKPGIQHLKLNVITNFFGFFKPLKTIDASLQKSVIETFKQLNMSFKISVLRYIRNNQITVLEFLNEPSVTGVNCRLEPISVSQETAFNSTAPYVQNLIVKKILVYLFREFEHREEASKIHNLHSYALVSKTFFMETCKLFKSMDFYYAIFPKFAITKNQWSFAHLGIYKLDYFSLSPFNYQIIDDIFYNLSSLQISIDFYYLVNKEMVNLVELKVCFEASLAFSSVYQLMVYCHKLERVKFDIKPESVPFTKNLEKVITTLFQNNRNTLELLKIHYTATEETKYVEELKPIFKLLHKNEKEMHNSGKAFKLETKCICALYYDEEDDPVDSNSTNDMLKIYAKNCTILRLDNEDSPHPQFYQTQNFKRLHTLDMELFDDDTTHEKIFMDFLASPLVRIKTLIVNLQNSLELDFCQNTAPAIKNMMYLETLSLSVDVHIFESILPSLKYLFTMINEIPSMKTFNINFNYTSKEIVSLMFDSFTPSEFGKFVPVNTEKSKFIKIN</sequence>
<comment type="caution">
    <text evidence="1">The sequence shown here is derived from an EMBL/GenBank/DDBJ whole genome shotgun (WGS) entry which is preliminary data.</text>
</comment>
<dbReference type="EMBL" id="LODT01000001">
    <property type="protein sequence ID" value="KYR03108.1"/>
    <property type="molecule type" value="Genomic_DNA"/>
</dbReference>
<gene>
    <name evidence="1" type="ORF">DLAC_00603</name>
</gene>
<evidence type="ECO:0000313" key="2">
    <source>
        <dbReference type="Proteomes" id="UP000076078"/>
    </source>
</evidence>
<protein>
    <submittedName>
        <fullName evidence="1">Uncharacterized protein</fullName>
    </submittedName>
</protein>
<proteinExistence type="predicted"/>
<organism evidence="1 2">
    <name type="scientific">Tieghemostelium lacteum</name>
    <name type="common">Slime mold</name>
    <name type="synonym">Dictyostelium lacteum</name>
    <dbReference type="NCBI Taxonomy" id="361077"/>
    <lineage>
        <taxon>Eukaryota</taxon>
        <taxon>Amoebozoa</taxon>
        <taxon>Evosea</taxon>
        <taxon>Eumycetozoa</taxon>
        <taxon>Dictyostelia</taxon>
        <taxon>Dictyosteliales</taxon>
        <taxon>Raperosteliaceae</taxon>
        <taxon>Tieghemostelium</taxon>
    </lineage>
</organism>
<name>A0A152AA58_TIELA</name>
<dbReference type="InParanoid" id="A0A152AA58"/>
<reference evidence="1 2" key="1">
    <citation type="submission" date="2015-12" db="EMBL/GenBank/DDBJ databases">
        <title>Dictyostelia acquired genes for synthesis and detection of signals that induce cell-type specialization by lateral gene transfer from prokaryotes.</title>
        <authorList>
            <person name="Gloeckner G."/>
            <person name="Schaap P."/>
        </authorList>
    </citation>
    <scope>NUCLEOTIDE SEQUENCE [LARGE SCALE GENOMIC DNA]</scope>
    <source>
        <strain evidence="1 2">TK</strain>
    </source>
</reference>
<evidence type="ECO:0000313" key="1">
    <source>
        <dbReference type="EMBL" id="KYR03108.1"/>
    </source>
</evidence>
<dbReference type="Proteomes" id="UP000076078">
    <property type="component" value="Unassembled WGS sequence"/>
</dbReference>
<keyword evidence="2" id="KW-1185">Reference proteome</keyword>